<sequence length="288" mass="31894">MTESIGFMPAIVHVPDGVVCQRNDHPGGAIVVPGARQARLSRVTTHRPFLLLSTRPENEAAAEELESFANAMLIDASSIEQRRLEQDALGRVDLEEYSGVLLGGSPFNNLELMKSPLQLRVEREIGTLVAECIDRDFPVMGACYDIGAVGTAVGARLSDRYAEEAGPVTVSRTDAEERDEVLGDTPESFDTLVGHKEALEELPDDPRIAILVRGDQCPVQMFRVGSNVYATQFHPELTAEALEFRLRLYAHLGYTSTETFESQIAKAYEYDYSANNQILANFARRYLR</sequence>
<evidence type="ECO:0000259" key="1">
    <source>
        <dbReference type="Pfam" id="PF00117"/>
    </source>
</evidence>
<dbReference type="PANTHER" id="PTHR42695:SF5">
    <property type="entry name" value="GLUTAMINE AMIDOTRANSFERASE YLR126C-RELATED"/>
    <property type="match status" value="1"/>
</dbReference>
<accession>C0XSY9</accession>
<proteinExistence type="predicted"/>
<dbReference type="Pfam" id="PF00117">
    <property type="entry name" value="GATase"/>
    <property type="match status" value="1"/>
</dbReference>
<evidence type="ECO:0000313" key="3">
    <source>
        <dbReference type="Proteomes" id="UP000006196"/>
    </source>
</evidence>
<protein>
    <submittedName>
        <fullName evidence="2">GMP synthase (Glutamine-hydrolyzing)</fullName>
        <ecNumber evidence="2">6.3.5.2</ecNumber>
    </submittedName>
</protein>
<dbReference type="PROSITE" id="PS51273">
    <property type="entry name" value="GATASE_TYPE_1"/>
    <property type="match status" value="1"/>
</dbReference>
<dbReference type="HOGENOM" id="CLU_054974_4_0_11"/>
<dbReference type="SUPFAM" id="SSF52317">
    <property type="entry name" value="Class I glutamine amidotransferase-like"/>
    <property type="match status" value="1"/>
</dbReference>
<dbReference type="AlphaFoldDB" id="C0XSY9"/>
<dbReference type="InterPro" id="IPR017926">
    <property type="entry name" value="GATASE"/>
</dbReference>
<reference evidence="2" key="1">
    <citation type="submission" date="2009-01" db="EMBL/GenBank/DDBJ databases">
        <authorList>
            <person name="Qin X."/>
            <person name="Bachman B."/>
            <person name="Battles P."/>
            <person name="Bell A."/>
            <person name="Bess C."/>
            <person name="Bickham C."/>
            <person name="Chaboub L."/>
            <person name="Chen D."/>
            <person name="Coyle M."/>
            <person name="Deiros D.R."/>
            <person name="Dinh H."/>
            <person name="Forbes L."/>
            <person name="Fowler G."/>
            <person name="Francisco L."/>
            <person name="Fu Q."/>
            <person name="Gubbala S."/>
            <person name="Hale W."/>
            <person name="Han Y."/>
            <person name="Hemphill L."/>
            <person name="Highlander S.K."/>
            <person name="Hirani K."/>
            <person name="Hogues M."/>
            <person name="Jackson L."/>
            <person name="Jakkamsetti A."/>
            <person name="Javaid M."/>
            <person name="Jiang H."/>
            <person name="Korchina V."/>
            <person name="Kovar C."/>
            <person name="Lara F."/>
            <person name="Lee S."/>
            <person name="Mata R."/>
            <person name="Mathew T."/>
            <person name="Moen C."/>
            <person name="Morales K."/>
            <person name="Munidasa M."/>
            <person name="Nazareth L."/>
            <person name="Ngo R."/>
            <person name="Nguyen L."/>
            <person name="Okwuonu G."/>
            <person name="Ongeri F."/>
            <person name="Patil S."/>
            <person name="Petrosino J."/>
            <person name="Pham C."/>
            <person name="Pham P."/>
            <person name="Pu L.-L."/>
            <person name="Puazo M."/>
            <person name="Raj R."/>
            <person name="Reid J."/>
            <person name="Rouhana J."/>
            <person name="Saada N."/>
            <person name="Shang Y."/>
            <person name="Simmons D."/>
            <person name="Thornton R."/>
            <person name="Warren J."/>
            <person name="Weissenberger G."/>
            <person name="Zhang J."/>
            <person name="Zhang L."/>
            <person name="Zhou C."/>
            <person name="Zhu D."/>
            <person name="Muzny D."/>
            <person name="Worley K."/>
            <person name="Gibbs R."/>
        </authorList>
    </citation>
    <scope>NUCLEOTIDE SEQUENCE [LARGE SCALE GENOMIC DNA]</scope>
    <source>
        <strain evidence="2">DSM 44291</strain>
    </source>
</reference>
<keyword evidence="3" id="KW-1185">Reference proteome</keyword>
<dbReference type="EMBL" id="ACHJ01000121">
    <property type="protein sequence ID" value="EEI16663.1"/>
    <property type="molecule type" value="Genomic_DNA"/>
</dbReference>
<organism evidence="2 3">
    <name type="scientific">Corynebacterium lipophiloflavum (strain ATCC 700352 / DSM 44291 / CCUG 37336 / JCM 10383 / DMMZ 1944)</name>
    <dbReference type="NCBI Taxonomy" id="525263"/>
    <lineage>
        <taxon>Bacteria</taxon>
        <taxon>Bacillati</taxon>
        <taxon>Actinomycetota</taxon>
        <taxon>Actinomycetes</taxon>
        <taxon>Mycobacteriales</taxon>
        <taxon>Corynebacteriaceae</taxon>
        <taxon>Corynebacterium</taxon>
    </lineage>
</organism>
<dbReference type="Gene3D" id="3.40.50.880">
    <property type="match status" value="1"/>
</dbReference>
<dbReference type="EC" id="6.3.5.2" evidence="2"/>
<dbReference type="InterPro" id="IPR044992">
    <property type="entry name" value="ChyE-like"/>
</dbReference>
<dbReference type="STRING" id="525263.HMPREF0298_1559"/>
<evidence type="ECO:0000313" key="2">
    <source>
        <dbReference type="EMBL" id="EEI16663.1"/>
    </source>
</evidence>
<comment type="caution">
    <text evidence="2">The sequence shown here is derived from an EMBL/GenBank/DDBJ whole genome shotgun (WGS) entry which is preliminary data.</text>
</comment>
<feature type="domain" description="Glutamine amidotransferase" evidence="1">
    <location>
        <begin position="93"/>
        <end position="239"/>
    </location>
</feature>
<dbReference type="GO" id="GO:0005829">
    <property type="term" value="C:cytosol"/>
    <property type="evidence" value="ECO:0007669"/>
    <property type="project" value="TreeGrafter"/>
</dbReference>
<dbReference type="Proteomes" id="UP000006196">
    <property type="component" value="Unassembled WGS sequence"/>
</dbReference>
<dbReference type="PANTHER" id="PTHR42695">
    <property type="entry name" value="GLUTAMINE AMIDOTRANSFERASE YLR126C-RELATED"/>
    <property type="match status" value="1"/>
</dbReference>
<dbReference type="eggNOG" id="COG0518">
    <property type="taxonomic scope" value="Bacteria"/>
</dbReference>
<name>C0XSY9_CORLD</name>
<gene>
    <name evidence="2" type="ORF">HMPREF0298_1559</name>
</gene>
<dbReference type="GO" id="GO:0003922">
    <property type="term" value="F:GMP synthase (glutamine-hydrolyzing) activity"/>
    <property type="evidence" value="ECO:0007669"/>
    <property type="project" value="UniProtKB-EC"/>
</dbReference>
<keyword evidence="2" id="KW-0436">Ligase</keyword>
<dbReference type="InterPro" id="IPR029062">
    <property type="entry name" value="Class_I_gatase-like"/>
</dbReference>